<accession>A0A5C5WXQ5</accession>
<evidence type="ECO:0000256" key="6">
    <source>
        <dbReference type="SAM" id="SignalP"/>
    </source>
</evidence>
<evidence type="ECO:0000256" key="3">
    <source>
        <dbReference type="ARBA" id="ARBA00012756"/>
    </source>
</evidence>
<keyword evidence="10" id="KW-1185">Reference proteome</keyword>
<dbReference type="OrthoDB" id="228648at2"/>
<dbReference type="GO" id="GO:0005975">
    <property type="term" value="P:carbohydrate metabolic process"/>
    <property type="evidence" value="ECO:0007669"/>
    <property type="project" value="InterPro"/>
</dbReference>
<name>A0A5C5WXQ5_9BACT</name>
<dbReference type="AlphaFoldDB" id="A0A5C5WXQ5"/>
<keyword evidence="5" id="KW-0326">Glycosidase</keyword>
<gene>
    <name evidence="9" type="ORF">CA85_49770</name>
</gene>
<feature type="chain" id="PRO_5022980498" description="beta-galactosidase" evidence="6">
    <location>
        <begin position="29"/>
        <end position="743"/>
    </location>
</feature>
<dbReference type="Gene3D" id="3.40.50.880">
    <property type="match status" value="1"/>
</dbReference>
<comment type="caution">
    <text evidence="9">The sequence shown here is derived from an EMBL/GenBank/DDBJ whole genome shotgun (WGS) entry which is preliminary data.</text>
</comment>
<comment type="similarity">
    <text evidence="2">Belongs to the glycosyl hydrolase 42 family.</text>
</comment>
<keyword evidence="6" id="KW-0732">Signal</keyword>
<dbReference type="GO" id="GO:0009341">
    <property type="term" value="C:beta-galactosidase complex"/>
    <property type="evidence" value="ECO:0007669"/>
    <property type="project" value="InterPro"/>
</dbReference>
<dbReference type="InterPro" id="IPR017853">
    <property type="entry name" value="GH"/>
</dbReference>
<dbReference type="InterPro" id="IPR013738">
    <property type="entry name" value="Beta_galactosidase_Trimer"/>
</dbReference>
<dbReference type="InterPro" id="IPR013529">
    <property type="entry name" value="Glyco_hydro_42_N"/>
</dbReference>
<protein>
    <recommendedName>
        <fullName evidence="3">beta-galactosidase</fullName>
        <ecNumber evidence="3">3.2.1.23</ecNumber>
    </recommendedName>
</protein>
<dbReference type="PANTHER" id="PTHR36447">
    <property type="entry name" value="BETA-GALACTOSIDASE GANA"/>
    <property type="match status" value="1"/>
</dbReference>
<dbReference type="Pfam" id="PF08532">
    <property type="entry name" value="Glyco_hydro_42M"/>
    <property type="match status" value="1"/>
</dbReference>
<dbReference type="GO" id="GO:0004565">
    <property type="term" value="F:beta-galactosidase activity"/>
    <property type="evidence" value="ECO:0007669"/>
    <property type="project" value="UniProtKB-EC"/>
</dbReference>
<dbReference type="EMBL" id="SJPK01000027">
    <property type="protein sequence ID" value="TWT55350.1"/>
    <property type="molecule type" value="Genomic_DNA"/>
</dbReference>
<reference evidence="9 10" key="1">
    <citation type="submission" date="2019-02" db="EMBL/GenBank/DDBJ databases">
        <title>Deep-cultivation of Planctomycetes and their phenomic and genomic characterization uncovers novel biology.</title>
        <authorList>
            <person name="Wiegand S."/>
            <person name="Jogler M."/>
            <person name="Boedeker C."/>
            <person name="Pinto D."/>
            <person name="Vollmers J."/>
            <person name="Rivas-Marin E."/>
            <person name="Kohn T."/>
            <person name="Peeters S.H."/>
            <person name="Heuer A."/>
            <person name="Rast P."/>
            <person name="Oberbeckmann S."/>
            <person name="Bunk B."/>
            <person name="Jeske O."/>
            <person name="Meyerdierks A."/>
            <person name="Storesund J.E."/>
            <person name="Kallscheuer N."/>
            <person name="Luecker S."/>
            <person name="Lage O.M."/>
            <person name="Pohl T."/>
            <person name="Merkel B.J."/>
            <person name="Hornburger P."/>
            <person name="Mueller R.-W."/>
            <person name="Bruemmer F."/>
            <person name="Labrenz M."/>
            <person name="Spormann A.M."/>
            <person name="Op Den Camp H."/>
            <person name="Overmann J."/>
            <person name="Amann R."/>
            <person name="Jetten M.S.M."/>
            <person name="Mascher T."/>
            <person name="Medema M.H."/>
            <person name="Devos D.P."/>
            <person name="Kaster A.-K."/>
            <person name="Ovreas L."/>
            <person name="Rohde M."/>
            <person name="Galperin M.Y."/>
            <person name="Jogler C."/>
        </authorList>
    </citation>
    <scope>NUCLEOTIDE SEQUENCE [LARGE SCALE GENOMIC DNA]</scope>
    <source>
        <strain evidence="9 10">CA85</strain>
    </source>
</reference>
<feature type="domain" description="Glycoside hydrolase family 42 N-terminal" evidence="7">
    <location>
        <begin position="167"/>
        <end position="308"/>
    </location>
</feature>
<evidence type="ECO:0000259" key="8">
    <source>
        <dbReference type="Pfam" id="PF08532"/>
    </source>
</evidence>
<organism evidence="9 10">
    <name type="scientific">Allorhodopirellula solitaria</name>
    <dbReference type="NCBI Taxonomy" id="2527987"/>
    <lineage>
        <taxon>Bacteria</taxon>
        <taxon>Pseudomonadati</taxon>
        <taxon>Planctomycetota</taxon>
        <taxon>Planctomycetia</taxon>
        <taxon>Pirellulales</taxon>
        <taxon>Pirellulaceae</taxon>
        <taxon>Allorhodopirellula</taxon>
    </lineage>
</organism>
<dbReference type="PANTHER" id="PTHR36447:SF1">
    <property type="entry name" value="BETA-GALACTOSIDASE GANA"/>
    <property type="match status" value="1"/>
</dbReference>
<sequence precursor="true">MNRNRVFISTRLIALILLQCASVEPASAQLPDFKGGLPITGNDPGSVRYIVPPRVWDRYLIQVWQFRTNAERDLGQYRAVGIEAFHIDRGWKQDDRVAFASENQLPYYVDHAAGKGSLHLTESTGIGEIRGKHGLVPRPVSLSDPNVISELKTHLQNNIGTTKNGPVLAYSLDDEISLGSFNTPSEVDASPGTIAAFRNWLSQKYGEIAILNQAWGTDIVSFSEAEPISFEDVRQQHNRPPFSQWRLARWMDWRAFMDAHFAGVLGKLTRYANTLDPDVPTGFVGAQQPSAFGGYDYEKLARQIQFIEAYDIGVTNEILRSFWQWPEKRPRVQTWFSNGDAQLDRWFHWYYLLHGNRGAIAWPDAGGKGPWFGEKGPAPFLVENAEAFREVQGEISRKILDREARFETDGIAIFYSMPSVRASWVTDVIPHGKTWPNRSSSLDNQAQSAGKNRVAWCKLLEDCGYQYDFVSNSSVASGRLLDRGYRVLVLNRALCLSDEEAKAIKRFAEAGGTVISDHFCGVLDENGNGRIHGALDDLFGREERVNESYFGKDGQLCELNGEKYQKPYLERLDYDGCLFHNGIVIPERTRDPIRIREVGRGRSIDLNLSPLAYFPNSQRSSGYGQSWRKIITPILEAAVGPPAITVTATVDEEAFPLVEVIRWNLTNKRQLVGVIFNPTRQGSIDSIGEVAAEIPERLEVTMAHSGGWKNPVDLRTGKSLPPGGSLKREMSPYEPILIEHDRY</sequence>
<evidence type="ECO:0000256" key="5">
    <source>
        <dbReference type="ARBA" id="ARBA00023295"/>
    </source>
</evidence>
<evidence type="ECO:0000256" key="1">
    <source>
        <dbReference type="ARBA" id="ARBA00001412"/>
    </source>
</evidence>
<dbReference type="SUPFAM" id="SSF51445">
    <property type="entry name" value="(Trans)glycosidases"/>
    <property type="match status" value="1"/>
</dbReference>
<keyword evidence="4" id="KW-0378">Hydrolase</keyword>
<dbReference type="CDD" id="cd03143">
    <property type="entry name" value="A4_beta-galactosidase_middle_domain"/>
    <property type="match status" value="1"/>
</dbReference>
<evidence type="ECO:0000256" key="2">
    <source>
        <dbReference type="ARBA" id="ARBA00005940"/>
    </source>
</evidence>
<dbReference type="Pfam" id="PF02449">
    <property type="entry name" value="Glyco_hydro_42"/>
    <property type="match status" value="1"/>
</dbReference>
<evidence type="ECO:0000256" key="4">
    <source>
        <dbReference type="ARBA" id="ARBA00022801"/>
    </source>
</evidence>
<dbReference type="InterPro" id="IPR003476">
    <property type="entry name" value="Glyco_hydro_42"/>
</dbReference>
<evidence type="ECO:0000259" key="7">
    <source>
        <dbReference type="Pfam" id="PF02449"/>
    </source>
</evidence>
<feature type="signal peptide" evidence="6">
    <location>
        <begin position="1"/>
        <end position="28"/>
    </location>
</feature>
<proteinExistence type="inferred from homology"/>
<dbReference type="Proteomes" id="UP000318053">
    <property type="component" value="Unassembled WGS sequence"/>
</dbReference>
<dbReference type="InterPro" id="IPR029062">
    <property type="entry name" value="Class_I_gatase-like"/>
</dbReference>
<dbReference type="EC" id="3.2.1.23" evidence="3"/>
<feature type="domain" description="Beta-galactosidase trimerisation" evidence="8">
    <location>
        <begin position="455"/>
        <end position="565"/>
    </location>
</feature>
<dbReference type="SUPFAM" id="SSF52317">
    <property type="entry name" value="Class I glutamine amidotransferase-like"/>
    <property type="match status" value="1"/>
</dbReference>
<evidence type="ECO:0000313" key="9">
    <source>
        <dbReference type="EMBL" id="TWT55350.1"/>
    </source>
</evidence>
<dbReference type="Gene3D" id="3.20.20.80">
    <property type="entry name" value="Glycosidases"/>
    <property type="match status" value="1"/>
</dbReference>
<comment type="catalytic activity">
    <reaction evidence="1">
        <text>Hydrolysis of terminal non-reducing beta-D-galactose residues in beta-D-galactosides.</text>
        <dbReference type="EC" id="3.2.1.23"/>
    </reaction>
</comment>
<evidence type="ECO:0000313" key="10">
    <source>
        <dbReference type="Proteomes" id="UP000318053"/>
    </source>
</evidence>